<evidence type="ECO:0000313" key="1">
    <source>
        <dbReference type="EMBL" id="CAH0403344.1"/>
    </source>
</evidence>
<organism evidence="1 2">
    <name type="scientific">Chilo suppressalis</name>
    <name type="common">Asiatic rice borer moth</name>
    <dbReference type="NCBI Taxonomy" id="168631"/>
    <lineage>
        <taxon>Eukaryota</taxon>
        <taxon>Metazoa</taxon>
        <taxon>Ecdysozoa</taxon>
        <taxon>Arthropoda</taxon>
        <taxon>Hexapoda</taxon>
        <taxon>Insecta</taxon>
        <taxon>Pterygota</taxon>
        <taxon>Neoptera</taxon>
        <taxon>Endopterygota</taxon>
        <taxon>Lepidoptera</taxon>
        <taxon>Glossata</taxon>
        <taxon>Ditrysia</taxon>
        <taxon>Pyraloidea</taxon>
        <taxon>Crambidae</taxon>
        <taxon>Crambinae</taxon>
        <taxon>Chilo</taxon>
    </lineage>
</organism>
<keyword evidence="2" id="KW-1185">Reference proteome</keyword>
<dbReference type="Pfam" id="PF00062">
    <property type="entry name" value="Lys"/>
    <property type="match status" value="1"/>
</dbReference>
<protein>
    <submittedName>
        <fullName evidence="1">Uncharacterized protein</fullName>
    </submittedName>
</protein>
<dbReference type="InterPro" id="IPR001916">
    <property type="entry name" value="Glyco_hydro_22"/>
</dbReference>
<gene>
    <name evidence="1" type="ORF">CHILSU_LOCUS6614</name>
</gene>
<dbReference type="InterPro" id="IPR023346">
    <property type="entry name" value="Lysozyme-like_dom_sf"/>
</dbReference>
<dbReference type="Proteomes" id="UP001153292">
    <property type="component" value="Chromosome 23"/>
</dbReference>
<name>A0ABN8B5A4_CHISP</name>
<proteinExistence type="predicted"/>
<dbReference type="Gene3D" id="1.10.530.10">
    <property type="match status" value="1"/>
</dbReference>
<accession>A0ABN8B5A4</accession>
<reference evidence="1" key="1">
    <citation type="submission" date="2021-12" db="EMBL/GenBank/DDBJ databases">
        <authorList>
            <person name="King R."/>
        </authorList>
    </citation>
    <scope>NUCLEOTIDE SEQUENCE</scope>
</reference>
<dbReference type="EMBL" id="OU963916">
    <property type="protein sequence ID" value="CAH0403344.1"/>
    <property type="molecule type" value="Genomic_DNA"/>
</dbReference>
<dbReference type="SUPFAM" id="SSF53955">
    <property type="entry name" value="Lysozyme-like"/>
    <property type="match status" value="1"/>
</dbReference>
<sequence length="198" mass="22305">MRRKMCRSSHPHLADLNPIHLADLNPIPCPVKLWNPTHQLEVNGVRKGEEEANVISPVNSLEREKNSQYEGSKSQYCVKRSIDFSNLSLLLHSPDSEGCGFESRLLPALIDDDIRDDANCAQKVFDMEGFKYWSKWEARCKGHMLPDIENSSPATPAILTLPACMLLLHASFKESQVVRGREYVSGQRIPSMDSATKK</sequence>
<evidence type="ECO:0000313" key="2">
    <source>
        <dbReference type="Proteomes" id="UP001153292"/>
    </source>
</evidence>